<keyword evidence="5" id="KW-1185">Reference proteome</keyword>
<dbReference type="InterPro" id="IPR016161">
    <property type="entry name" value="Ald_DH/histidinol_DH"/>
</dbReference>
<evidence type="ECO:0000259" key="3">
    <source>
        <dbReference type="Pfam" id="PF00171"/>
    </source>
</evidence>
<dbReference type="EMBL" id="JAASQI010000006">
    <property type="protein sequence ID" value="NIJ58769.1"/>
    <property type="molecule type" value="Genomic_DNA"/>
</dbReference>
<protein>
    <submittedName>
        <fullName evidence="4">Acyl-CoA reductase-like NAD-dependent aldehyde dehydrogenase</fullName>
    </submittedName>
</protein>
<comment type="caution">
    <text evidence="4">The sequence shown here is derived from an EMBL/GenBank/DDBJ whole genome shotgun (WGS) entry which is preliminary data.</text>
</comment>
<organism evidence="4 5">
    <name type="scientific">Pseudochelatococcus lubricantis</name>
    <dbReference type="NCBI Taxonomy" id="1538102"/>
    <lineage>
        <taxon>Bacteria</taxon>
        <taxon>Pseudomonadati</taxon>
        <taxon>Pseudomonadota</taxon>
        <taxon>Alphaproteobacteria</taxon>
        <taxon>Hyphomicrobiales</taxon>
        <taxon>Chelatococcaceae</taxon>
        <taxon>Pseudochelatococcus</taxon>
    </lineage>
</organism>
<name>A0ABX0V2I9_9HYPH</name>
<dbReference type="PANTHER" id="PTHR43353:SF5">
    <property type="entry name" value="SUCCINATE-SEMIALDEHYDE DEHYDROGENASE, MITOCHONDRIAL"/>
    <property type="match status" value="1"/>
</dbReference>
<evidence type="ECO:0000256" key="1">
    <source>
        <dbReference type="ARBA" id="ARBA00009986"/>
    </source>
</evidence>
<dbReference type="InterPro" id="IPR016162">
    <property type="entry name" value="Ald_DH_N"/>
</dbReference>
<gene>
    <name evidence="4" type="ORF">FHS82_002624</name>
</gene>
<sequence>MSGARRHNTGLISTELAPFGGIKQSGLGREGSHYGIEDYLELKDACLSI</sequence>
<evidence type="ECO:0000313" key="5">
    <source>
        <dbReference type="Proteomes" id="UP001429580"/>
    </source>
</evidence>
<accession>A0ABX0V2I9</accession>
<dbReference type="Proteomes" id="UP001429580">
    <property type="component" value="Unassembled WGS sequence"/>
</dbReference>
<reference evidence="4 5" key="1">
    <citation type="submission" date="2020-03" db="EMBL/GenBank/DDBJ databases">
        <title>Genomic Encyclopedia of Type Strains, Phase IV (KMG-IV): sequencing the most valuable type-strain genomes for metagenomic binning, comparative biology and taxonomic classification.</title>
        <authorList>
            <person name="Goeker M."/>
        </authorList>
    </citation>
    <scope>NUCLEOTIDE SEQUENCE [LARGE SCALE GENOMIC DNA]</scope>
    <source>
        <strain evidence="4 5">DSM 103870</strain>
    </source>
</reference>
<dbReference type="SUPFAM" id="SSF53720">
    <property type="entry name" value="ALDH-like"/>
    <property type="match status" value="1"/>
</dbReference>
<evidence type="ECO:0000313" key="4">
    <source>
        <dbReference type="EMBL" id="NIJ58769.1"/>
    </source>
</evidence>
<proteinExistence type="inferred from homology"/>
<dbReference type="PANTHER" id="PTHR43353">
    <property type="entry name" value="SUCCINATE-SEMIALDEHYDE DEHYDROGENASE, MITOCHONDRIAL"/>
    <property type="match status" value="1"/>
</dbReference>
<dbReference type="InterPro" id="IPR015590">
    <property type="entry name" value="Aldehyde_DH_dom"/>
</dbReference>
<evidence type="ECO:0000256" key="2">
    <source>
        <dbReference type="ARBA" id="ARBA00023002"/>
    </source>
</evidence>
<dbReference type="Pfam" id="PF00171">
    <property type="entry name" value="Aldedh"/>
    <property type="match status" value="1"/>
</dbReference>
<keyword evidence="2" id="KW-0560">Oxidoreductase</keyword>
<dbReference type="Gene3D" id="3.40.605.10">
    <property type="entry name" value="Aldehyde Dehydrogenase, Chain A, domain 1"/>
    <property type="match status" value="1"/>
</dbReference>
<feature type="domain" description="Aldehyde dehydrogenase" evidence="3">
    <location>
        <begin position="6"/>
        <end position="43"/>
    </location>
</feature>
<comment type="similarity">
    <text evidence="1">Belongs to the aldehyde dehydrogenase family.</text>
</comment>
<dbReference type="InterPro" id="IPR050740">
    <property type="entry name" value="Aldehyde_DH_Superfamily"/>
</dbReference>